<dbReference type="InterPro" id="IPR013094">
    <property type="entry name" value="AB_hydrolase_3"/>
</dbReference>
<keyword evidence="1" id="KW-0378">Hydrolase</keyword>
<evidence type="ECO:0000313" key="3">
    <source>
        <dbReference type="EMBL" id="TVY71506.1"/>
    </source>
</evidence>
<name>A0A8T9BZ58_9HELO</name>
<proteinExistence type="predicted"/>
<dbReference type="SUPFAM" id="SSF53474">
    <property type="entry name" value="alpha/beta-Hydrolases"/>
    <property type="match status" value="1"/>
</dbReference>
<dbReference type="GO" id="GO:0016787">
    <property type="term" value="F:hydrolase activity"/>
    <property type="evidence" value="ECO:0007669"/>
    <property type="project" value="UniProtKB-KW"/>
</dbReference>
<gene>
    <name evidence="3" type="primary">mpaC</name>
    <name evidence="3" type="ORF">LSUE1_G007098</name>
</gene>
<dbReference type="PANTHER" id="PTHR48081:SF3">
    <property type="entry name" value="ALPHA_BETA HYDROLASE FOLD-3 DOMAIN-CONTAINING PROTEIN"/>
    <property type="match status" value="1"/>
</dbReference>
<protein>
    <submittedName>
        <fullName evidence="3">Non-reducing polyketide synthase mapC</fullName>
    </submittedName>
</protein>
<dbReference type="OrthoDB" id="19653at2759"/>
<dbReference type="InterPro" id="IPR050300">
    <property type="entry name" value="GDXG_lipolytic_enzyme"/>
</dbReference>
<dbReference type="Pfam" id="PF07859">
    <property type="entry name" value="Abhydrolase_3"/>
    <property type="match status" value="1"/>
</dbReference>
<evidence type="ECO:0000259" key="2">
    <source>
        <dbReference type="Pfam" id="PF07859"/>
    </source>
</evidence>
<comment type="caution">
    <text evidence="3">The sequence shown here is derived from an EMBL/GenBank/DDBJ whole genome shotgun (WGS) entry which is preliminary data.</text>
</comment>
<dbReference type="InterPro" id="IPR029058">
    <property type="entry name" value="AB_hydrolase_fold"/>
</dbReference>
<dbReference type="EMBL" id="QGMK01001202">
    <property type="protein sequence ID" value="TVY71506.1"/>
    <property type="molecule type" value="Genomic_DNA"/>
</dbReference>
<sequence length="344" mass="38232">MDIWDVLGYAVSIASKFCNHFERYPVMKDYGTVPADELDLKLDIYTRDSWSQTKIWDEDQPVMVFFHGGGYVGYDREHVPPHIVQSCLTRGWPLVSPDYRKLPQVKGEDILSDAKAAYDFVVERLLGLLTSGASKLPMKNVIVAGASAGGNLAILCAHHIEPRPVALLDYYAPTTVQDDFFSSSKVLGPVSLEPSDVERFLREPVSLGITPPSAAFNLESLTSDLSRNPKFQPLERELYPRMVLFPWLVQQNLFQDLMGSVDKGIDNASWASFPPTVIVHGSVDMTVPIAASEKLVKATDATLFVVHGQGHAFDEPLFLGDLGLYEVEKAWKALENVVKVHQAR</sequence>
<dbReference type="Proteomes" id="UP000469558">
    <property type="component" value="Unassembled WGS sequence"/>
</dbReference>
<evidence type="ECO:0000313" key="4">
    <source>
        <dbReference type="Proteomes" id="UP000469558"/>
    </source>
</evidence>
<dbReference type="PANTHER" id="PTHR48081">
    <property type="entry name" value="AB HYDROLASE SUPERFAMILY PROTEIN C4A8.06C"/>
    <property type="match status" value="1"/>
</dbReference>
<organism evidence="3 4">
    <name type="scientific">Lachnellula suecica</name>
    <dbReference type="NCBI Taxonomy" id="602035"/>
    <lineage>
        <taxon>Eukaryota</taxon>
        <taxon>Fungi</taxon>
        <taxon>Dikarya</taxon>
        <taxon>Ascomycota</taxon>
        <taxon>Pezizomycotina</taxon>
        <taxon>Leotiomycetes</taxon>
        <taxon>Helotiales</taxon>
        <taxon>Lachnaceae</taxon>
        <taxon>Lachnellula</taxon>
    </lineage>
</organism>
<reference evidence="3 4" key="1">
    <citation type="submission" date="2018-05" db="EMBL/GenBank/DDBJ databases">
        <title>Genome sequencing and assembly of the regulated plant pathogen Lachnellula willkommii and related sister species for the development of diagnostic species identification markers.</title>
        <authorList>
            <person name="Giroux E."/>
            <person name="Bilodeau G."/>
        </authorList>
    </citation>
    <scope>NUCLEOTIDE SEQUENCE [LARGE SCALE GENOMIC DNA]</scope>
    <source>
        <strain evidence="3 4">CBS 268.59</strain>
    </source>
</reference>
<accession>A0A8T9BZ58</accession>
<keyword evidence="4" id="KW-1185">Reference proteome</keyword>
<dbReference type="Gene3D" id="3.40.50.1820">
    <property type="entry name" value="alpha/beta hydrolase"/>
    <property type="match status" value="1"/>
</dbReference>
<evidence type="ECO:0000256" key="1">
    <source>
        <dbReference type="ARBA" id="ARBA00022801"/>
    </source>
</evidence>
<dbReference type="AlphaFoldDB" id="A0A8T9BZ58"/>
<feature type="domain" description="Alpha/beta hydrolase fold-3" evidence="2">
    <location>
        <begin position="63"/>
        <end position="172"/>
    </location>
</feature>